<sequence length="343" mass="35489">MHILSNPWRGAGLTDPSFDGVPGPSVDADAPRRLLGQCPAAGPTPLVEAEGFGARTWVKDERGRMGLGSFKALGAAYVIAHQAVETGAGDLATALSGRTYVTASAGNHGMSVAAGARVFGARAVVYLAETVPEDFARRLREKGAEVVREGAEYEASMAAAAKAAVDNGWTLLSDSSWPGYFELPHRLMEGYLAMAAEAAEQMPEPPTHIYLQAGVGGLAGACAAYFRKVWGDAPQIIVVEPEAAPALQASIEAGKAVVTEGPVSNMGRLDCKEPSLIALKGLAQDADAFVTITEAEASEVLPLLAERGLATSESGGAGLAAHRIIKIDPDARVLCILSEGADA</sequence>
<dbReference type="PANTHER" id="PTHR42937:SF1">
    <property type="entry name" value="DIAMINOPROPIONATE AMMONIA-LYASE"/>
    <property type="match status" value="1"/>
</dbReference>
<evidence type="ECO:0000256" key="2">
    <source>
        <dbReference type="ARBA" id="ARBA00022898"/>
    </source>
</evidence>
<dbReference type="SUPFAM" id="SSF53686">
    <property type="entry name" value="Tryptophan synthase beta subunit-like PLP-dependent enzymes"/>
    <property type="match status" value="1"/>
</dbReference>
<accession>A0A6I6ILX5</accession>
<feature type="domain" description="Tryptophan synthase beta chain-like PALP" evidence="3">
    <location>
        <begin position="40"/>
        <end position="338"/>
    </location>
</feature>
<dbReference type="RefSeq" id="WP_157706712.1">
    <property type="nucleotide sequence ID" value="NZ_CP034348.1"/>
</dbReference>
<proteinExistence type="predicted"/>
<evidence type="ECO:0000259" key="3">
    <source>
        <dbReference type="Pfam" id="PF00291"/>
    </source>
</evidence>
<dbReference type="CDD" id="cd00640">
    <property type="entry name" value="Trp-synth-beta_II"/>
    <property type="match status" value="1"/>
</dbReference>
<dbReference type="AlphaFoldDB" id="A0A6I6ILX5"/>
<dbReference type="PANTHER" id="PTHR42937">
    <property type="match status" value="1"/>
</dbReference>
<dbReference type="Gene3D" id="3.40.50.1100">
    <property type="match status" value="2"/>
</dbReference>
<evidence type="ECO:0000313" key="5">
    <source>
        <dbReference type="Proteomes" id="UP000428330"/>
    </source>
</evidence>
<reference evidence="5" key="1">
    <citation type="submission" date="2018-12" db="EMBL/GenBank/DDBJ databases">
        <title>Complete genome sequence of Roseovarius sp. MME-070.</title>
        <authorList>
            <person name="Nam Y.-D."/>
            <person name="Kang J."/>
            <person name="Chung W.-H."/>
            <person name="Park Y.S."/>
        </authorList>
    </citation>
    <scope>NUCLEOTIDE SEQUENCE [LARGE SCALE GENOMIC DNA]</scope>
    <source>
        <strain evidence="5">MME-070</strain>
    </source>
</reference>
<evidence type="ECO:0000256" key="1">
    <source>
        <dbReference type="ARBA" id="ARBA00001933"/>
    </source>
</evidence>
<organism evidence="4 5">
    <name type="scientific">Roseovarius faecimaris</name>
    <dbReference type="NCBI Taxonomy" id="2494550"/>
    <lineage>
        <taxon>Bacteria</taxon>
        <taxon>Pseudomonadati</taxon>
        <taxon>Pseudomonadota</taxon>
        <taxon>Alphaproteobacteria</taxon>
        <taxon>Rhodobacterales</taxon>
        <taxon>Roseobacteraceae</taxon>
        <taxon>Roseovarius</taxon>
    </lineage>
</organism>
<evidence type="ECO:0000313" key="4">
    <source>
        <dbReference type="EMBL" id="QGX98080.1"/>
    </source>
</evidence>
<dbReference type="Pfam" id="PF00291">
    <property type="entry name" value="PALP"/>
    <property type="match status" value="1"/>
</dbReference>
<dbReference type="EMBL" id="CP034348">
    <property type="protein sequence ID" value="QGX98080.1"/>
    <property type="molecule type" value="Genomic_DNA"/>
</dbReference>
<keyword evidence="2" id="KW-0663">Pyridoxal phosphate</keyword>
<comment type="cofactor">
    <cofactor evidence="1">
        <name>pyridoxal 5'-phosphate</name>
        <dbReference type="ChEBI" id="CHEBI:597326"/>
    </cofactor>
</comment>
<dbReference type="InterPro" id="IPR036052">
    <property type="entry name" value="TrpB-like_PALP_sf"/>
</dbReference>
<dbReference type="Proteomes" id="UP000428330">
    <property type="component" value="Chromosome"/>
</dbReference>
<dbReference type="InterPro" id="IPR001926">
    <property type="entry name" value="TrpB-like_PALP"/>
</dbReference>
<gene>
    <name evidence="4" type="ORF">EI983_07220</name>
</gene>
<name>A0A6I6ILX5_9RHOB</name>
<keyword evidence="5" id="KW-1185">Reference proteome</keyword>
<protein>
    <submittedName>
        <fullName evidence="4">Pyridoxal-phosphate dependent enzyme</fullName>
    </submittedName>
</protein>
<dbReference type="KEGG" id="rom:EI983_07220"/>
<dbReference type="OrthoDB" id="34584at2"/>